<proteinExistence type="predicted"/>
<feature type="region of interest" description="Disordered" evidence="1">
    <location>
        <begin position="1"/>
        <end position="29"/>
    </location>
</feature>
<dbReference type="Proteomes" id="UP000639338">
    <property type="component" value="Unassembled WGS sequence"/>
</dbReference>
<reference evidence="2 3" key="1">
    <citation type="submission" date="2020-08" db="EMBL/GenBank/DDBJ databases">
        <title>Aphidius gifuensis genome sequencing and assembly.</title>
        <authorList>
            <person name="Du Z."/>
        </authorList>
    </citation>
    <scope>NUCLEOTIDE SEQUENCE [LARGE SCALE GENOMIC DNA]</scope>
    <source>
        <strain evidence="2">YNYX2018</strain>
        <tissue evidence="2">Adults</tissue>
    </source>
</reference>
<evidence type="ECO:0000313" key="3">
    <source>
        <dbReference type="Proteomes" id="UP000639338"/>
    </source>
</evidence>
<protein>
    <submittedName>
        <fullName evidence="2">Uncharacterized protein</fullName>
    </submittedName>
</protein>
<evidence type="ECO:0000313" key="2">
    <source>
        <dbReference type="EMBL" id="KAF7996102.1"/>
    </source>
</evidence>
<dbReference type="InterPro" id="IPR036388">
    <property type="entry name" value="WH-like_DNA-bd_sf"/>
</dbReference>
<feature type="compositionally biased region" description="Basic and acidic residues" evidence="1">
    <location>
        <begin position="19"/>
        <end position="29"/>
    </location>
</feature>
<dbReference type="Pfam" id="PF21128">
    <property type="entry name" value="WHD_MCM4"/>
    <property type="match status" value="1"/>
</dbReference>
<dbReference type="Gene3D" id="1.10.10.10">
    <property type="entry name" value="Winged helix-like DNA-binding domain superfamily/Winged helix DNA-binding domain"/>
    <property type="match status" value="1"/>
</dbReference>
<keyword evidence="3" id="KW-1185">Reference proteome</keyword>
<accession>A0A834Y1V3</accession>
<dbReference type="EMBL" id="JACMRX010000002">
    <property type="protein sequence ID" value="KAF7996102.1"/>
    <property type="molecule type" value="Genomic_DNA"/>
</dbReference>
<dbReference type="OrthoDB" id="10251574at2759"/>
<name>A0A834Y1V3_APHGI</name>
<comment type="caution">
    <text evidence="2">The sequence shown here is derived from an EMBL/GenBank/DDBJ whole genome shotgun (WGS) entry which is preliminary data.</text>
</comment>
<dbReference type="AlphaFoldDB" id="A0A834Y1V3"/>
<sequence>MDRTKQTARKSTGGKASRKQLDSSHREALKQSAIDPLSGKIDVSILTTGVSAAAAARKRRKKLTEALKKLIQSKGKVPSVNYQKTLTEMKESMQILVTRDKFEDSLKELQDNGVVIVVGRNTIRIC</sequence>
<gene>
    <name evidence="2" type="ORF">HCN44_009983</name>
</gene>
<evidence type="ECO:0000256" key="1">
    <source>
        <dbReference type="SAM" id="MobiDB-lite"/>
    </source>
</evidence>
<organism evidence="2 3">
    <name type="scientific">Aphidius gifuensis</name>
    <name type="common">Parasitoid wasp</name>
    <dbReference type="NCBI Taxonomy" id="684658"/>
    <lineage>
        <taxon>Eukaryota</taxon>
        <taxon>Metazoa</taxon>
        <taxon>Ecdysozoa</taxon>
        <taxon>Arthropoda</taxon>
        <taxon>Hexapoda</taxon>
        <taxon>Insecta</taxon>
        <taxon>Pterygota</taxon>
        <taxon>Neoptera</taxon>
        <taxon>Endopterygota</taxon>
        <taxon>Hymenoptera</taxon>
        <taxon>Apocrita</taxon>
        <taxon>Ichneumonoidea</taxon>
        <taxon>Braconidae</taxon>
        <taxon>Aphidiinae</taxon>
        <taxon>Aphidius</taxon>
    </lineage>
</organism>